<dbReference type="InterPro" id="IPR011012">
    <property type="entry name" value="Longin-like_dom_sf"/>
</dbReference>
<evidence type="ECO:0000256" key="2">
    <source>
        <dbReference type="ARBA" id="ARBA00006972"/>
    </source>
</evidence>
<keyword evidence="3 5" id="KW-0963">Cytoplasm</keyword>
<comment type="function">
    <text evidence="5">The zeta subunit may be involved in regulating the coat assembly and, hence, the rate of biosynthetic protein transport due to its association-dissociation properties with the coatomer complex.</text>
</comment>
<evidence type="ECO:0000313" key="7">
    <source>
        <dbReference type="EMBL" id="KAK2961484.1"/>
    </source>
</evidence>
<proteinExistence type="inferred from homology"/>
<feature type="domain" description="AP complex mu/sigma subunit" evidence="6">
    <location>
        <begin position="1"/>
        <end position="129"/>
    </location>
</feature>
<keyword evidence="5" id="KW-0653">Protein transport</keyword>
<keyword evidence="8" id="KW-1185">Reference proteome</keyword>
<comment type="subunit">
    <text evidence="5">Oligomeric complex that consists of at least the alpha, beta, beta', gamma, delta, epsilon and zeta subunits.</text>
</comment>
<keyword evidence="5" id="KW-0813">Transport</keyword>
<comment type="caution">
    <text evidence="7">The sequence shown here is derived from an EMBL/GenBank/DDBJ whole genome shotgun (WGS) entry which is preliminary data.</text>
</comment>
<keyword evidence="5" id="KW-0931">ER-Golgi transport</keyword>
<dbReference type="Pfam" id="PF01217">
    <property type="entry name" value="Clat_adaptor_s"/>
    <property type="match status" value="1"/>
</dbReference>
<protein>
    <recommendedName>
        <fullName evidence="5">Coatomer subunit zeta</fullName>
    </recommendedName>
</protein>
<dbReference type="InterPro" id="IPR039652">
    <property type="entry name" value="Coatomer_zeta"/>
</dbReference>
<comment type="similarity">
    <text evidence="2 5">Belongs to the adaptor complexes small subunit family.</text>
</comment>
<keyword evidence="4 5" id="KW-0472">Membrane</keyword>
<dbReference type="EMBL" id="JARBJD010000016">
    <property type="protein sequence ID" value="KAK2961484.1"/>
    <property type="molecule type" value="Genomic_DNA"/>
</dbReference>
<evidence type="ECO:0000256" key="3">
    <source>
        <dbReference type="ARBA" id="ARBA00022490"/>
    </source>
</evidence>
<dbReference type="Gene3D" id="3.30.450.60">
    <property type="match status" value="1"/>
</dbReference>
<accession>A0ABQ9YCM8</accession>
<dbReference type="Proteomes" id="UP001281761">
    <property type="component" value="Unassembled WGS sequence"/>
</dbReference>
<evidence type="ECO:0000256" key="5">
    <source>
        <dbReference type="RuleBase" id="RU366053"/>
    </source>
</evidence>
<dbReference type="PANTHER" id="PTHR11043">
    <property type="entry name" value="ZETA-COAT PROTEIN"/>
    <property type="match status" value="1"/>
</dbReference>
<name>A0ABQ9YCM8_9EUKA</name>
<organism evidence="7 8">
    <name type="scientific">Blattamonas nauphoetae</name>
    <dbReference type="NCBI Taxonomy" id="2049346"/>
    <lineage>
        <taxon>Eukaryota</taxon>
        <taxon>Metamonada</taxon>
        <taxon>Preaxostyla</taxon>
        <taxon>Oxymonadida</taxon>
        <taxon>Blattamonas</taxon>
    </lineage>
</organism>
<keyword evidence="5" id="KW-0968">Cytoplasmic vesicle</keyword>
<evidence type="ECO:0000256" key="1">
    <source>
        <dbReference type="ARBA" id="ARBA00004184"/>
    </source>
</evidence>
<reference evidence="7 8" key="1">
    <citation type="journal article" date="2022" name="bioRxiv">
        <title>Genomics of Preaxostyla Flagellates Illuminates Evolutionary Transitions and the Path Towards Mitochondrial Loss.</title>
        <authorList>
            <person name="Novak L.V.F."/>
            <person name="Treitli S.C."/>
            <person name="Pyrih J."/>
            <person name="Halakuc P."/>
            <person name="Pipaliya S.V."/>
            <person name="Vacek V."/>
            <person name="Brzon O."/>
            <person name="Soukal P."/>
            <person name="Eme L."/>
            <person name="Dacks J.B."/>
            <person name="Karnkowska A."/>
            <person name="Elias M."/>
            <person name="Hampl V."/>
        </authorList>
    </citation>
    <scope>NUCLEOTIDE SEQUENCE [LARGE SCALE GENOMIC DNA]</scope>
    <source>
        <strain evidence="7">NAU3</strain>
        <tissue evidence="7">Gut</tissue>
    </source>
</reference>
<keyword evidence="5" id="KW-0333">Golgi apparatus</keyword>
<gene>
    <name evidence="7" type="ORF">BLNAU_3606</name>
</gene>
<dbReference type="InterPro" id="IPR022775">
    <property type="entry name" value="AP_mu_sigma_su"/>
</dbReference>
<comment type="subcellular location">
    <subcellularLocation>
        <location evidence="5">Cytoplasm</location>
    </subcellularLocation>
    <subcellularLocation>
        <location evidence="5">Golgi apparatus membrane</location>
        <topology evidence="5">Peripheral membrane protein</topology>
        <orientation evidence="5">Cytoplasmic side</orientation>
    </subcellularLocation>
    <subcellularLocation>
        <location evidence="5">Cytoplasmic vesicle</location>
        <location evidence="5">COPI-coated vesicle membrane</location>
        <topology evidence="5">Peripheral membrane protein</topology>
        <orientation evidence="5">Cytoplasmic side</orientation>
    </subcellularLocation>
    <subcellularLocation>
        <location evidence="1">Endomembrane system</location>
        <topology evidence="1">Peripheral membrane protein</topology>
    </subcellularLocation>
</comment>
<dbReference type="PANTHER" id="PTHR11043:SF1">
    <property type="entry name" value="TSET COMPLEX MEMBER TSTD"/>
    <property type="match status" value="1"/>
</dbReference>
<evidence type="ECO:0000259" key="6">
    <source>
        <dbReference type="Pfam" id="PF01217"/>
    </source>
</evidence>
<dbReference type="SUPFAM" id="SSF64356">
    <property type="entry name" value="SNARE-like"/>
    <property type="match status" value="1"/>
</dbReference>
<sequence length="147" mass="16814">MIHSIIITNVEGYIVFAQYYTNISNTDKTELNQKLFEITQFDWQFPGEQLCVIYSYNCAFCQVNDARIFIVGTEDELIMLHLLQSIQTVLSKVVFKQKITVNAIVENYPKTCLALKEMLSAGNIHHINAGPIDNILKLKAPYHTEKS</sequence>
<evidence type="ECO:0000313" key="8">
    <source>
        <dbReference type="Proteomes" id="UP001281761"/>
    </source>
</evidence>
<evidence type="ECO:0000256" key="4">
    <source>
        <dbReference type="ARBA" id="ARBA00023136"/>
    </source>
</evidence>